<protein>
    <submittedName>
        <fullName evidence="1">Uncharacterized protein</fullName>
    </submittedName>
</protein>
<organism evidence="1 2">
    <name type="scientific">Stylosanthes scabra</name>
    <dbReference type="NCBI Taxonomy" id="79078"/>
    <lineage>
        <taxon>Eukaryota</taxon>
        <taxon>Viridiplantae</taxon>
        <taxon>Streptophyta</taxon>
        <taxon>Embryophyta</taxon>
        <taxon>Tracheophyta</taxon>
        <taxon>Spermatophyta</taxon>
        <taxon>Magnoliopsida</taxon>
        <taxon>eudicotyledons</taxon>
        <taxon>Gunneridae</taxon>
        <taxon>Pentapetalae</taxon>
        <taxon>rosids</taxon>
        <taxon>fabids</taxon>
        <taxon>Fabales</taxon>
        <taxon>Fabaceae</taxon>
        <taxon>Papilionoideae</taxon>
        <taxon>50 kb inversion clade</taxon>
        <taxon>dalbergioids sensu lato</taxon>
        <taxon>Dalbergieae</taxon>
        <taxon>Pterocarpus clade</taxon>
        <taxon>Stylosanthes</taxon>
    </lineage>
</organism>
<accession>A0ABU6SHT9</accession>
<proteinExistence type="predicted"/>
<evidence type="ECO:0000313" key="1">
    <source>
        <dbReference type="EMBL" id="MED6135970.1"/>
    </source>
</evidence>
<sequence length="140" mass="15833">MVVLPLKGMMICKYCFIAKNNFRRNQREPDVRLVASPSFYFNLQAKATTGEDELGDSHSFAEFGVAIAATSQSLAPQAFQVVPDPDPQVNEALRPHDSDDEPQFIKEDTMMMMSVLFHYNHLKEARLAQAHNSNRPFVES</sequence>
<dbReference type="EMBL" id="JASCZI010060783">
    <property type="protein sequence ID" value="MED6135970.1"/>
    <property type="molecule type" value="Genomic_DNA"/>
</dbReference>
<dbReference type="Proteomes" id="UP001341840">
    <property type="component" value="Unassembled WGS sequence"/>
</dbReference>
<reference evidence="1 2" key="1">
    <citation type="journal article" date="2023" name="Plants (Basel)">
        <title>Bridging the Gap: Combining Genomics and Transcriptomics Approaches to Understand Stylosanthes scabra, an Orphan Legume from the Brazilian Caatinga.</title>
        <authorList>
            <person name="Ferreira-Neto J.R.C."/>
            <person name="da Silva M.D."/>
            <person name="Binneck E."/>
            <person name="de Melo N.F."/>
            <person name="da Silva R.H."/>
            <person name="de Melo A.L.T.M."/>
            <person name="Pandolfi V."/>
            <person name="Bustamante F.O."/>
            <person name="Brasileiro-Vidal A.C."/>
            <person name="Benko-Iseppon A.M."/>
        </authorList>
    </citation>
    <scope>NUCLEOTIDE SEQUENCE [LARGE SCALE GENOMIC DNA]</scope>
    <source>
        <tissue evidence="1">Leaves</tissue>
    </source>
</reference>
<gene>
    <name evidence="1" type="ORF">PIB30_051673</name>
</gene>
<comment type="caution">
    <text evidence="1">The sequence shown here is derived from an EMBL/GenBank/DDBJ whole genome shotgun (WGS) entry which is preliminary data.</text>
</comment>
<evidence type="ECO:0000313" key="2">
    <source>
        <dbReference type="Proteomes" id="UP001341840"/>
    </source>
</evidence>
<keyword evidence="2" id="KW-1185">Reference proteome</keyword>
<name>A0ABU6SHT9_9FABA</name>